<protein>
    <recommendedName>
        <fullName evidence="3">DUF7719 domain-containing protein</fullName>
    </recommendedName>
</protein>
<feature type="non-terminal residue" evidence="4">
    <location>
        <position position="1"/>
    </location>
</feature>
<feature type="transmembrane region" description="Helical" evidence="2">
    <location>
        <begin position="88"/>
        <end position="107"/>
    </location>
</feature>
<dbReference type="Pfam" id="PF24841">
    <property type="entry name" value="DUF7719"/>
    <property type="match status" value="1"/>
</dbReference>
<feature type="transmembrane region" description="Helical" evidence="2">
    <location>
        <begin position="143"/>
        <end position="162"/>
    </location>
</feature>
<organism evidence="4 5">
    <name type="scientific">Conidiobolus coronatus (strain ATCC 28846 / CBS 209.66 / NRRL 28638)</name>
    <name type="common">Delacroixia coronata</name>
    <dbReference type="NCBI Taxonomy" id="796925"/>
    <lineage>
        <taxon>Eukaryota</taxon>
        <taxon>Fungi</taxon>
        <taxon>Fungi incertae sedis</taxon>
        <taxon>Zoopagomycota</taxon>
        <taxon>Entomophthoromycotina</taxon>
        <taxon>Entomophthoromycetes</taxon>
        <taxon>Entomophthorales</taxon>
        <taxon>Ancylistaceae</taxon>
        <taxon>Conidiobolus</taxon>
    </lineage>
</organism>
<reference evidence="4 5" key="1">
    <citation type="journal article" date="2015" name="Genome Biol. Evol.">
        <title>Phylogenomic analyses indicate that early fungi evolved digesting cell walls of algal ancestors of land plants.</title>
        <authorList>
            <person name="Chang Y."/>
            <person name="Wang S."/>
            <person name="Sekimoto S."/>
            <person name="Aerts A.L."/>
            <person name="Choi C."/>
            <person name="Clum A."/>
            <person name="LaButti K.M."/>
            <person name="Lindquist E.A."/>
            <person name="Yee Ngan C."/>
            <person name="Ohm R.A."/>
            <person name="Salamov A.A."/>
            <person name="Grigoriev I.V."/>
            <person name="Spatafora J.W."/>
            <person name="Berbee M.L."/>
        </authorList>
    </citation>
    <scope>NUCLEOTIDE SEQUENCE [LARGE SCALE GENOMIC DNA]</scope>
    <source>
        <strain evidence="4 5">NRRL 28638</strain>
    </source>
</reference>
<dbReference type="OrthoDB" id="5597489at2759"/>
<feature type="compositionally biased region" description="Basic and acidic residues" evidence="1">
    <location>
        <begin position="1"/>
        <end position="22"/>
    </location>
</feature>
<keyword evidence="5" id="KW-1185">Reference proteome</keyword>
<sequence>MKPSEFDKQYNKNDKTFKDPRYGSKPGGSTSQRQKPSKKLIDDIPEDEKWRLIRETGVLDQFQEKMKKEKKEAEVQEEPEEPDYIFEAILYAIPFSTCYSVFEMLIFQQYGEPYNYKDAFWCFAKTFPILLGLIYYTNQYRTYRVAQALFMLAGSFAGCKTMGLVNDTATFMEMQTCSGLATIYIYFIFQSDFVPCLIAVIIPALYYFYTKT</sequence>
<dbReference type="InterPro" id="IPR056136">
    <property type="entry name" value="DUF7719"/>
</dbReference>
<feature type="domain" description="DUF7719" evidence="3">
    <location>
        <begin position="147"/>
        <end position="210"/>
    </location>
</feature>
<keyword evidence="2" id="KW-1133">Transmembrane helix</keyword>
<evidence type="ECO:0000256" key="2">
    <source>
        <dbReference type="SAM" id="Phobius"/>
    </source>
</evidence>
<evidence type="ECO:0000313" key="4">
    <source>
        <dbReference type="EMBL" id="KXN73035.1"/>
    </source>
</evidence>
<evidence type="ECO:0000313" key="5">
    <source>
        <dbReference type="Proteomes" id="UP000070444"/>
    </source>
</evidence>
<dbReference type="EMBL" id="KQ964442">
    <property type="protein sequence ID" value="KXN73035.1"/>
    <property type="molecule type" value="Genomic_DNA"/>
</dbReference>
<dbReference type="OMA" id="GYFYVMK"/>
<accession>A0A137PDI8</accession>
<keyword evidence="2" id="KW-0812">Transmembrane</keyword>
<proteinExistence type="predicted"/>
<gene>
    <name evidence="4" type="ORF">CONCODRAFT_47039</name>
</gene>
<dbReference type="AlphaFoldDB" id="A0A137PDI8"/>
<evidence type="ECO:0000259" key="3">
    <source>
        <dbReference type="Pfam" id="PF24841"/>
    </source>
</evidence>
<dbReference type="Proteomes" id="UP000070444">
    <property type="component" value="Unassembled WGS sequence"/>
</dbReference>
<dbReference type="STRING" id="796925.A0A137PDI8"/>
<feature type="region of interest" description="Disordered" evidence="1">
    <location>
        <begin position="1"/>
        <end position="44"/>
    </location>
</feature>
<dbReference type="PANTHER" id="PTHR37846">
    <property type="entry name" value="YALI0B21296P"/>
    <property type="match status" value="1"/>
</dbReference>
<feature type="transmembrane region" description="Helical" evidence="2">
    <location>
        <begin position="119"/>
        <end position="137"/>
    </location>
</feature>
<name>A0A137PDI8_CONC2</name>
<evidence type="ECO:0000256" key="1">
    <source>
        <dbReference type="SAM" id="MobiDB-lite"/>
    </source>
</evidence>
<dbReference type="PANTHER" id="PTHR37846:SF1">
    <property type="entry name" value="DEACETYLASE-LIKE PROTEIN"/>
    <property type="match status" value="1"/>
</dbReference>
<keyword evidence="2" id="KW-0472">Membrane</keyword>
<feature type="transmembrane region" description="Helical" evidence="2">
    <location>
        <begin position="183"/>
        <end position="209"/>
    </location>
</feature>